<sequence length="369" mass="42344">MEIKVSFPHMGNSYIAFRGLVAALGCTPVIPDRPNSKTVKEGSKVSPEAICFPFKINMGDFLNAFEKGTQVLVMVTGVGPCRFGYYGELQEKILRSMGYDFEIYIINQNSIVDIIKRLREMLGHKGFYRKFWRALRTLVNKSKTAHMIERMARETRCYEVNKGETTKVMNQCLQLVDQAKTFREMKRARKKAIRMFREIQVDKTRNPIKVAILGEIYVVVESSINFSIEELLGDMGVFVFQPSGLYEWLKHLVRLDFTAKKAVTLAKPYLKYTTGAKDQYTIGYTIKCSQEGYDGVIHLYPFTCMPQTMARTILDTVSRDYNIPVLNISLDEHSGEAGFLTRVEAFIDLLERRRVQRMQKASLLEARAI</sequence>
<dbReference type="Proteomes" id="UP000569018">
    <property type="component" value="Unassembled WGS sequence"/>
</dbReference>
<evidence type="ECO:0000313" key="1">
    <source>
        <dbReference type="EMBL" id="GFP19412.1"/>
    </source>
</evidence>
<protein>
    <recommendedName>
        <fullName evidence="9">DUF2229 domain-containing protein</fullName>
    </recommendedName>
</protein>
<dbReference type="AlphaFoldDB" id="A0A6V8NGI6"/>
<evidence type="ECO:0000313" key="4">
    <source>
        <dbReference type="EMBL" id="GFP39571.1"/>
    </source>
</evidence>
<dbReference type="EMBL" id="BLSD01000065">
    <property type="protein sequence ID" value="GFP39571.1"/>
    <property type="molecule type" value="Genomic_DNA"/>
</dbReference>
<dbReference type="Gene3D" id="3.40.50.11900">
    <property type="match status" value="1"/>
</dbReference>
<proteinExistence type="predicted"/>
<dbReference type="Pfam" id="PF06050">
    <property type="entry name" value="HGD-D"/>
    <property type="match status" value="1"/>
</dbReference>
<dbReference type="EMBL" id="BLRU01000073">
    <property type="protein sequence ID" value="GFP19412.1"/>
    <property type="molecule type" value="Genomic_DNA"/>
</dbReference>
<evidence type="ECO:0000313" key="5">
    <source>
        <dbReference type="Proteomes" id="UP000561271"/>
    </source>
</evidence>
<comment type="caution">
    <text evidence="1">The sequence shown here is derived from an EMBL/GenBank/DDBJ whole genome shotgun (WGS) entry which is preliminary data.</text>
</comment>
<keyword evidence="8" id="KW-1185">Reference proteome</keyword>
<evidence type="ECO:0000313" key="8">
    <source>
        <dbReference type="Proteomes" id="UP000588083"/>
    </source>
</evidence>
<evidence type="ECO:0000313" key="3">
    <source>
        <dbReference type="EMBL" id="GFP37183.1"/>
    </source>
</evidence>
<dbReference type="InterPro" id="IPR010327">
    <property type="entry name" value="FldB/FldC_alpha/beta"/>
</dbReference>
<dbReference type="EMBL" id="BLSC01000057">
    <property type="protein sequence ID" value="GFP37183.1"/>
    <property type="molecule type" value="Genomic_DNA"/>
</dbReference>
<accession>A0A6V8NGI6</accession>
<dbReference type="Proteomes" id="UP000574717">
    <property type="component" value="Unassembled WGS sequence"/>
</dbReference>
<dbReference type="InterPro" id="IPR051805">
    <property type="entry name" value="Dehydratase_Activator_Redct"/>
</dbReference>
<reference evidence="5 6" key="1">
    <citation type="journal article" date="2020" name="Front. Microbiol.">
        <title>Single-cell genomics of novel Actinobacteria with the Wood-Ljungdahl pathway discovered in a serpentinizing system.</title>
        <authorList>
            <person name="Merino N."/>
            <person name="Kawai M."/>
            <person name="Boyd E.S."/>
            <person name="Colman D.R."/>
            <person name="McGlynn S.E."/>
            <person name="Nealson K.H."/>
            <person name="Kurokawa K."/>
            <person name="Hongoh Y."/>
        </authorList>
    </citation>
    <scope>NUCLEOTIDE SEQUENCE [LARGE SCALE GENOMIC DNA]</scope>
    <source>
        <strain evidence="1 7">S03</strain>
        <strain evidence="2 8">S34</strain>
        <strain evidence="3 5">S44</strain>
        <strain evidence="4 6">S47</strain>
    </source>
</reference>
<organism evidence="1 7">
    <name type="scientific">Candidatus Hakubella thermalkaliphila</name>
    <dbReference type="NCBI Taxonomy" id="2754717"/>
    <lineage>
        <taxon>Bacteria</taxon>
        <taxon>Bacillati</taxon>
        <taxon>Actinomycetota</taxon>
        <taxon>Actinomycetota incertae sedis</taxon>
        <taxon>Candidatus Hakubellales</taxon>
        <taxon>Candidatus Hakubellaceae</taxon>
        <taxon>Candidatus Hakubella</taxon>
    </lineage>
</organism>
<dbReference type="Proteomes" id="UP000561271">
    <property type="component" value="Unassembled WGS sequence"/>
</dbReference>
<dbReference type="EMBL" id="BLRZ01000030">
    <property type="protein sequence ID" value="GFP29900.1"/>
    <property type="molecule type" value="Genomic_DNA"/>
</dbReference>
<dbReference type="RefSeq" id="WP_176231453.1">
    <property type="nucleotide sequence ID" value="NZ_BLRU01000073.1"/>
</dbReference>
<evidence type="ECO:0000313" key="7">
    <source>
        <dbReference type="Proteomes" id="UP000574717"/>
    </source>
</evidence>
<evidence type="ECO:0000313" key="2">
    <source>
        <dbReference type="EMBL" id="GFP29900.1"/>
    </source>
</evidence>
<dbReference type="Proteomes" id="UP000588083">
    <property type="component" value="Unassembled WGS sequence"/>
</dbReference>
<evidence type="ECO:0000313" key="6">
    <source>
        <dbReference type="Proteomes" id="UP000569018"/>
    </source>
</evidence>
<gene>
    <name evidence="1" type="ORF">HKBW3S03_00917</name>
    <name evidence="2" type="ORF">HKBW3S34_00820</name>
    <name evidence="3" type="ORF">HKBW3S44_00863</name>
    <name evidence="4" type="ORF">HKBW3S47_01269</name>
</gene>
<evidence type="ECO:0008006" key="9">
    <source>
        <dbReference type="Google" id="ProtNLM"/>
    </source>
</evidence>
<dbReference type="PANTHER" id="PTHR32329:SF2">
    <property type="entry name" value="BIFUNCTIONAL PROTEIN [INCLUDES 2-HYDROXYACYL-COA DEHYDRATASE (N-TER) AND ITS ACTIVATOR DOMAIN (C_TERM)"/>
    <property type="match status" value="1"/>
</dbReference>
<dbReference type="PANTHER" id="PTHR32329">
    <property type="entry name" value="BIFUNCTIONAL PROTEIN [INCLUDES 2-HYDROXYACYL-COA DEHYDRATASE (N-TER) AND ITS ACTIVATOR DOMAIN (C_TERM)-RELATED"/>
    <property type="match status" value="1"/>
</dbReference>
<name>A0A6V8NGI6_9ACTN</name>